<dbReference type="EMBL" id="UINC01168214">
    <property type="protein sequence ID" value="SVD71135.1"/>
    <property type="molecule type" value="Genomic_DNA"/>
</dbReference>
<accession>A0A382XKK1</accession>
<dbReference type="Gene3D" id="3.30.9.10">
    <property type="entry name" value="D-Amino Acid Oxidase, subunit A, domain 2"/>
    <property type="match status" value="1"/>
</dbReference>
<dbReference type="PANTHER" id="PTHR13847:SF281">
    <property type="entry name" value="FAD DEPENDENT OXIDOREDUCTASE DOMAIN-CONTAINING PROTEIN"/>
    <property type="match status" value="1"/>
</dbReference>
<dbReference type="PANTHER" id="PTHR13847">
    <property type="entry name" value="SARCOSINE DEHYDROGENASE-RELATED"/>
    <property type="match status" value="1"/>
</dbReference>
<dbReference type="InterPro" id="IPR006076">
    <property type="entry name" value="FAD-dep_OxRdtase"/>
</dbReference>
<gene>
    <name evidence="2" type="ORF">METZ01_LOCUS423989</name>
</gene>
<organism evidence="2">
    <name type="scientific">marine metagenome</name>
    <dbReference type="NCBI Taxonomy" id="408172"/>
    <lineage>
        <taxon>unclassified sequences</taxon>
        <taxon>metagenomes</taxon>
        <taxon>ecological metagenomes</taxon>
    </lineage>
</organism>
<proteinExistence type="predicted"/>
<evidence type="ECO:0000313" key="2">
    <source>
        <dbReference type="EMBL" id="SVD71135.1"/>
    </source>
</evidence>
<protein>
    <recommendedName>
        <fullName evidence="1">FAD dependent oxidoreductase domain-containing protein</fullName>
    </recommendedName>
</protein>
<dbReference type="Pfam" id="PF01266">
    <property type="entry name" value="DAO"/>
    <property type="match status" value="1"/>
</dbReference>
<dbReference type="GO" id="GO:0005737">
    <property type="term" value="C:cytoplasm"/>
    <property type="evidence" value="ECO:0007669"/>
    <property type="project" value="TreeGrafter"/>
</dbReference>
<dbReference type="InterPro" id="IPR036188">
    <property type="entry name" value="FAD/NAD-bd_sf"/>
</dbReference>
<dbReference type="SUPFAM" id="SSF51905">
    <property type="entry name" value="FAD/NAD(P)-binding domain"/>
    <property type="match status" value="1"/>
</dbReference>
<evidence type="ECO:0000259" key="1">
    <source>
        <dbReference type="Pfam" id="PF01266"/>
    </source>
</evidence>
<sequence>QRMGDDRYHGGWIDKRGGGVQPLSYARGLAKTAQMRGARVHGASPVTSLNRGRTGWRLVTPSGVLTANKVILATNGYTDHLWPGLAKSIIPLYSVQVATAPLGENFRSKILGGGEVLSDTRRVLWYFRMDNHGRLIMGGGGSAYETGTVKVYDSLKDRARTLFPEAGDIEFEFSWNGKVAVTTDHYPHLHELAPNLYAGLGYNGRGVAMATMMGRILADRILGTEDPEFEFATTPLHSLPLHGLRGIAVNAARAYYRYRDTLDD</sequence>
<feature type="domain" description="FAD dependent oxidoreductase" evidence="1">
    <location>
        <begin position="6"/>
        <end position="220"/>
    </location>
</feature>
<name>A0A382XKK1_9ZZZZ</name>
<dbReference type="Gene3D" id="3.50.50.60">
    <property type="entry name" value="FAD/NAD(P)-binding domain"/>
    <property type="match status" value="1"/>
</dbReference>
<dbReference type="AlphaFoldDB" id="A0A382XKK1"/>
<reference evidence="2" key="1">
    <citation type="submission" date="2018-05" db="EMBL/GenBank/DDBJ databases">
        <authorList>
            <person name="Lanie J.A."/>
            <person name="Ng W.-L."/>
            <person name="Kazmierczak K.M."/>
            <person name="Andrzejewski T.M."/>
            <person name="Davidsen T.M."/>
            <person name="Wayne K.J."/>
            <person name="Tettelin H."/>
            <person name="Glass J.I."/>
            <person name="Rusch D."/>
            <person name="Podicherti R."/>
            <person name="Tsui H.-C.T."/>
            <person name="Winkler M.E."/>
        </authorList>
    </citation>
    <scope>NUCLEOTIDE SEQUENCE</scope>
</reference>
<feature type="non-terminal residue" evidence="2">
    <location>
        <position position="1"/>
    </location>
</feature>